<dbReference type="Pfam" id="PF13377">
    <property type="entry name" value="Peripla_BP_3"/>
    <property type="match status" value="1"/>
</dbReference>
<evidence type="ECO:0000313" key="6">
    <source>
        <dbReference type="Proteomes" id="UP000199103"/>
    </source>
</evidence>
<dbReference type="InterPro" id="IPR000843">
    <property type="entry name" value="HTH_LacI"/>
</dbReference>
<dbReference type="PANTHER" id="PTHR30146">
    <property type="entry name" value="LACI-RELATED TRANSCRIPTIONAL REPRESSOR"/>
    <property type="match status" value="1"/>
</dbReference>
<dbReference type="CDD" id="cd01392">
    <property type="entry name" value="HTH_LacI"/>
    <property type="match status" value="1"/>
</dbReference>
<reference evidence="5 6" key="1">
    <citation type="submission" date="2016-10" db="EMBL/GenBank/DDBJ databases">
        <authorList>
            <person name="de Groot N.N."/>
        </authorList>
    </citation>
    <scope>NUCLEOTIDE SEQUENCE [LARGE SCALE GENOMIC DNA]</scope>
    <source>
        <strain evidence="5 6">DSM 21800</strain>
    </source>
</reference>
<organism evidence="5 6">
    <name type="scientific">Microlunatus soli</name>
    <dbReference type="NCBI Taxonomy" id="630515"/>
    <lineage>
        <taxon>Bacteria</taxon>
        <taxon>Bacillati</taxon>
        <taxon>Actinomycetota</taxon>
        <taxon>Actinomycetes</taxon>
        <taxon>Propionibacteriales</taxon>
        <taxon>Propionibacteriaceae</taxon>
        <taxon>Microlunatus</taxon>
    </lineage>
</organism>
<dbReference type="EMBL" id="LT629772">
    <property type="protein sequence ID" value="SDS02533.1"/>
    <property type="molecule type" value="Genomic_DNA"/>
</dbReference>
<dbReference type="PROSITE" id="PS00356">
    <property type="entry name" value="HTH_LACI_1"/>
    <property type="match status" value="1"/>
</dbReference>
<keyword evidence="2" id="KW-0238">DNA-binding</keyword>
<dbReference type="Gene3D" id="3.40.50.2300">
    <property type="match status" value="2"/>
</dbReference>
<evidence type="ECO:0000259" key="4">
    <source>
        <dbReference type="PROSITE" id="PS50932"/>
    </source>
</evidence>
<sequence>MPRRPTIHDVARHAGVGAKTVSRVLNGERAVSESMRARVQASIRTLGYRPNSAARMLRKDLTRSIGFVCADIAEPVQAQLARAIETVARDHDSAVTVSLTDHEPDRERDAIESLTSRRVDGLILWPTGIGSRYLARLVRDLPTVCVDRPIDGVETDTVLCDNRQGVREAIELLHRRGHRRIAFVGDDPELFTQAERYDGYRRTLADHGLPVDAGIVVRGNHQVPRLRRQLAHWRAAPAPPTAILAASSVAAHAVIRAVDADDPVTVLAFDDFPLADVIRGGISVVSQNVDDIGRAAAEMLFDRLAGDQRGPNHLRIPTTMIARGNDHEHDQQRS</sequence>
<dbReference type="Gene3D" id="1.10.260.40">
    <property type="entry name" value="lambda repressor-like DNA-binding domains"/>
    <property type="match status" value="1"/>
</dbReference>
<dbReference type="PANTHER" id="PTHR30146:SF109">
    <property type="entry name" value="HTH-TYPE TRANSCRIPTIONAL REGULATOR GALS"/>
    <property type="match status" value="1"/>
</dbReference>
<accession>A0A1H1NUB8</accession>
<proteinExistence type="predicted"/>
<dbReference type="AlphaFoldDB" id="A0A1H1NUB8"/>
<dbReference type="CDD" id="cd06267">
    <property type="entry name" value="PBP1_LacI_sugar_binding-like"/>
    <property type="match status" value="1"/>
</dbReference>
<dbReference type="Pfam" id="PF00356">
    <property type="entry name" value="LacI"/>
    <property type="match status" value="1"/>
</dbReference>
<dbReference type="GO" id="GO:0003700">
    <property type="term" value="F:DNA-binding transcription factor activity"/>
    <property type="evidence" value="ECO:0007669"/>
    <property type="project" value="TreeGrafter"/>
</dbReference>
<evidence type="ECO:0000256" key="1">
    <source>
        <dbReference type="ARBA" id="ARBA00023015"/>
    </source>
</evidence>
<dbReference type="RefSeq" id="WP_091519773.1">
    <property type="nucleotide sequence ID" value="NZ_LT629772.1"/>
</dbReference>
<dbReference type="Proteomes" id="UP000199103">
    <property type="component" value="Chromosome I"/>
</dbReference>
<dbReference type="SUPFAM" id="SSF47413">
    <property type="entry name" value="lambda repressor-like DNA-binding domains"/>
    <property type="match status" value="1"/>
</dbReference>
<keyword evidence="1" id="KW-0805">Transcription regulation</keyword>
<keyword evidence="3" id="KW-0804">Transcription</keyword>
<gene>
    <name evidence="5" type="ORF">SAMN04489812_0650</name>
</gene>
<keyword evidence="6" id="KW-1185">Reference proteome</keyword>
<evidence type="ECO:0000313" key="5">
    <source>
        <dbReference type="EMBL" id="SDS02533.1"/>
    </source>
</evidence>
<feature type="domain" description="HTH lacI-type" evidence="4">
    <location>
        <begin position="5"/>
        <end position="59"/>
    </location>
</feature>
<dbReference type="InterPro" id="IPR010982">
    <property type="entry name" value="Lambda_DNA-bd_dom_sf"/>
</dbReference>
<dbReference type="InterPro" id="IPR046335">
    <property type="entry name" value="LacI/GalR-like_sensor"/>
</dbReference>
<dbReference type="GO" id="GO:0000976">
    <property type="term" value="F:transcription cis-regulatory region binding"/>
    <property type="evidence" value="ECO:0007669"/>
    <property type="project" value="TreeGrafter"/>
</dbReference>
<evidence type="ECO:0000256" key="3">
    <source>
        <dbReference type="ARBA" id="ARBA00023163"/>
    </source>
</evidence>
<dbReference type="PROSITE" id="PS50932">
    <property type="entry name" value="HTH_LACI_2"/>
    <property type="match status" value="1"/>
</dbReference>
<dbReference type="OrthoDB" id="9785139at2"/>
<evidence type="ECO:0000256" key="2">
    <source>
        <dbReference type="ARBA" id="ARBA00023125"/>
    </source>
</evidence>
<dbReference type="SUPFAM" id="SSF53822">
    <property type="entry name" value="Periplasmic binding protein-like I"/>
    <property type="match status" value="1"/>
</dbReference>
<dbReference type="SMART" id="SM00354">
    <property type="entry name" value="HTH_LACI"/>
    <property type="match status" value="1"/>
</dbReference>
<dbReference type="PRINTS" id="PR00036">
    <property type="entry name" value="HTHLACI"/>
</dbReference>
<dbReference type="STRING" id="630515.SAMN04489812_0650"/>
<protein>
    <submittedName>
        <fullName evidence="5">Transcriptional regulator, LacI family</fullName>
    </submittedName>
</protein>
<name>A0A1H1NUB8_9ACTN</name>
<dbReference type="InterPro" id="IPR028082">
    <property type="entry name" value="Peripla_BP_I"/>
</dbReference>